<evidence type="ECO:0000256" key="4">
    <source>
        <dbReference type="ARBA" id="ARBA00022723"/>
    </source>
</evidence>
<comment type="catalytic activity">
    <reaction evidence="8">
        <text>adenosine + phosphate = alpha-D-ribose 1-phosphate + adenine</text>
        <dbReference type="Rhea" id="RHEA:27642"/>
        <dbReference type="ChEBI" id="CHEBI:16335"/>
        <dbReference type="ChEBI" id="CHEBI:16708"/>
        <dbReference type="ChEBI" id="CHEBI:43474"/>
        <dbReference type="ChEBI" id="CHEBI:57720"/>
        <dbReference type="EC" id="2.4.2.1"/>
    </reaction>
    <physiologicalReaction direction="left-to-right" evidence="8">
        <dbReference type="Rhea" id="RHEA:27643"/>
    </physiologicalReaction>
</comment>
<dbReference type="GO" id="GO:0005507">
    <property type="term" value="F:copper ion binding"/>
    <property type="evidence" value="ECO:0007669"/>
    <property type="project" value="TreeGrafter"/>
</dbReference>
<reference evidence="11 12" key="1">
    <citation type="submission" date="2018-07" db="EMBL/GenBank/DDBJ databases">
        <authorList>
            <person name="Quirk P.G."/>
            <person name="Krulwich T.A."/>
        </authorList>
    </citation>
    <scope>NUCLEOTIDE SEQUENCE [LARGE SCALE GENOMIC DNA]</scope>
    <source>
        <strain evidence="11 12">CC-BB4</strain>
    </source>
</reference>
<evidence type="ECO:0000256" key="6">
    <source>
        <dbReference type="ARBA" id="ARBA00022833"/>
    </source>
</evidence>
<dbReference type="GO" id="GO:0017061">
    <property type="term" value="F:S-methyl-5-thioadenosine phosphorylase activity"/>
    <property type="evidence" value="ECO:0007669"/>
    <property type="project" value="UniProtKB-EC"/>
</dbReference>
<evidence type="ECO:0000256" key="7">
    <source>
        <dbReference type="ARBA" id="ARBA00047989"/>
    </source>
</evidence>
<dbReference type="RefSeq" id="WP_115694578.1">
    <property type="nucleotide sequence ID" value="NZ_CP031417.1"/>
</dbReference>
<dbReference type="PANTHER" id="PTHR30616:SF2">
    <property type="entry name" value="PURINE NUCLEOSIDE PHOSPHORYLASE LACC1"/>
    <property type="match status" value="1"/>
</dbReference>
<organism evidence="11 12">
    <name type="scientific">Pseudolabrys taiwanensis</name>
    <dbReference type="NCBI Taxonomy" id="331696"/>
    <lineage>
        <taxon>Bacteria</taxon>
        <taxon>Pseudomonadati</taxon>
        <taxon>Pseudomonadota</taxon>
        <taxon>Alphaproteobacteria</taxon>
        <taxon>Hyphomicrobiales</taxon>
        <taxon>Xanthobacteraceae</taxon>
        <taxon>Pseudolabrys</taxon>
    </lineage>
</organism>
<dbReference type="EMBL" id="CP031417">
    <property type="protein sequence ID" value="AXK84199.1"/>
    <property type="molecule type" value="Genomic_DNA"/>
</dbReference>
<dbReference type="InterPro" id="IPR038371">
    <property type="entry name" value="Cu_polyphenol_OxRdtase_sf"/>
</dbReference>
<protein>
    <recommendedName>
        <fullName evidence="10">Purine nucleoside phosphorylase</fullName>
    </recommendedName>
</protein>
<dbReference type="Proteomes" id="UP000254889">
    <property type="component" value="Chromosome"/>
</dbReference>
<sequence>MIQAPTLTQLPRIRHAFFTRDGGISEGIYASLNGGVGSNDAPERVAENRARMAAALGVAPNHLITPYQIHSAEVAVADAPWTAETRPRADAVVTRKPGLAIGVSTADCGPLLFADADAGVIGAAHAGWRGAFTGVIEATLAEMEKLGADRSRIVAALGPTISRPNYEVGPEFVERFLAADVDNARFFTDSERPGHAMFDLKSYIADRMARAGVGNFTDLGLCTYAEPDRFYSYRRTTQRGEPDYGRHINAIALGE</sequence>
<dbReference type="Gene3D" id="3.60.140.10">
    <property type="entry name" value="CNF1/YfiH-like putative cysteine hydrolases"/>
    <property type="match status" value="1"/>
</dbReference>
<keyword evidence="5" id="KW-0378">Hydrolase</keyword>
<evidence type="ECO:0000256" key="2">
    <source>
        <dbReference type="ARBA" id="ARBA00007353"/>
    </source>
</evidence>
<evidence type="ECO:0000256" key="9">
    <source>
        <dbReference type="ARBA" id="ARBA00049893"/>
    </source>
</evidence>
<dbReference type="AlphaFoldDB" id="A0A346A4V2"/>
<evidence type="ECO:0000313" key="12">
    <source>
        <dbReference type="Proteomes" id="UP000254889"/>
    </source>
</evidence>
<evidence type="ECO:0000256" key="10">
    <source>
        <dbReference type="RuleBase" id="RU361274"/>
    </source>
</evidence>
<dbReference type="Pfam" id="PF02578">
    <property type="entry name" value="Cu-oxidase_4"/>
    <property type="match status" value="1"/>
</dbReference>
<evidence type="ECO:0000256" key="3">
    <source>
        <dbReference type="ARBA" id="ARBA00022679"/>
    </source>
</evidence>
<keyword evidence="6" id="KW-0862">Zinc</keyword>
<dbReference type="NCBIfam" id="TIGR00726">
    <property type="entry name" value="peptidoglycan editing factor PgeF"/>
    <property type="match status" value="1"/>
</dbReference>
<dbReference type="InterPro" id="IPR003730">
    <property type="entry name" value="Cu_polyphenol_OxRdtase"/>
</dbReference>
<comment type="similarity">
    <text evidence="2 10">Belongs to the purine nucleoside phosphorylase YfiH/LACC1 family.</text>
</comment>
<comment type="catalytic activity">
    <reaction evidence="1">
        <text>inosine + phosphate = alpha-D-ribose 1-phosphate + hypoxanthine</text>
        <dbReference type="Rhea" id="RHEA:27646"/>
        <dbReference type="ChEBI" id="CHEBI:17368"/>
        <dbReference type="ChEBI" id="CHEBI:17596"/>
        <dbReference type="ChEBI" id="CHEBI:43474"/>
        <dbReference type="ChEBI" id="CHEBI:57720"/>
        <dbReference type="EC" id="2.4.2.1"/>
    </reaction>
    <physiologicalReaction direction="left-to-right" evidence="1">
        <dbReference type="Rhea" id="RHEA:27647"/>
    </physiologicalReaction>
</comment>
<comment type="catalytic activity">
    <reaction evidence="9">
        <text>S-methyl-5'-thioadenosine + phosphate = 5-(methylsulfanyl)-alpha-D-ribose 1-phosphate + adenine</text>
        <dbReference type="Rhea" id="RHEA:11852"/>
        <dbReference type="ChEBI" id="CHEBI:16708"/>
        <dbReference type="ChEBI" id="CHEBI:17509"/>
        <dbReference type="ChEBI" id="CHEBI:43474"/>
        <dbReference type="ChEBI" id="CHEBI:58533"/>
        <dbReference type="EC" id="2.4.2.28"/>
    </reaction>
    <physiologicalReaction direction="left-to-right" evidence="9">
        <dbReference type="Rhea" id="RHEA:11853"/>
    </physiologicalReaction>
</comment>
<proteinExistence type="inferred from homology"/>
<comment type="catalytic activity">
    <reaction evidence="7">
        <text>adenosine + H2O + H(+) = inosine + NH4(+)</text>
        <dbReference type="Rhea" id="RHEA:24408"/>
        <dbReference type="ChEBI" id="CHEBI:15377"/>
        <dbReference type="ChEBI" id="CHEBI:15378"/>
        <dbReference type="ChEBI" id="CHEBI:16335"/>
        <dbReference type="ChEBI" id="CHEBI:17596"/>
        <dbReference type="ChEBI" id="CHEBI:28938"/>
        <dbReference type="EC" id="3.5.4.4"/>
    </reaction>
    <physiologicalReaction direction="left-to-right" evidence="7">
        <dbReference type="Rhea" id="RHEA:24409"/>
    </physiologicalReaction>
</comment>
<dbReference type="PANTHER" id="PTHR30616">
    <property type="entry name" value="UNCHARACTERIZED PROTEIN YFIH"/>
    <property type="match status" value="1"/>
</dbReference>
<keyword evidence="12" id="KW-1185">Reference proteome</keyword>
<dbReference type="KEGG" id="ptaw:DW352_23735"/>
<evidence type="ECO:0000256" key="5">
    <source>
        <dbReference type="ARBA" id="ARBA00022801"/>
    </source>
</evidence>
<dbReference type="GO" id="GO:0016787">
    <property type="term" value="F:hydrolase activity"/>
    <property type="evidence" value="ECO:0007669"/>
    <property type="project" value="UniProtKB-KW"/>
</dbReference>
<dbReference type="CDD" id="cd16833">
    <property type="entry name" value="YfiH"/>
    <property type="match status" value="1"/>
</dbReference>
<name>A0A346A4V2_9HYPH</name>
<dbReference type="SUPFAM" id="SSF64438">
    <property type="entry name" value="CNF1/YfiH-like putative cysteine hydrolases"/>
    <property type="match status" value="1"/>
</dbReference>
<dbReference type="OrthoDB" id="4279at2"/>
<gene>
    <name evidence="11" type="primary">pgeF</name>
    <name evidence="11" type="ORF">DW352_23735</name>
</gene>
<evidence type="ECO:0000256" key="8">
    <source>
        <dbReference type="ARBA" id="ARBA00048968"/>
    </source>
</evidence>
<evidence type="ECO:0000313" key="11">
    <source>
        <dbReference type="EMBL" id="AXK84199.1"/>
    </source>
</evidence>
<evidence type="ECO:0000256" key="1">
    <source>
        <dbReference type="ARBA" id="ARBA00000553"/>
    </source>
</evidence>
<keyword evidence="4" id="KW-0479">Metal-binding</keyword>
<keyword evidence="3" id="KW-0808">Transferase</keyword>
<dbReference type="InterPro" id="IPR011324">
    <property type="entry name" value="Cytotoxic_necrot_fac-like_cat"/>
</dbReference>
<accession>A0A346A4V2</accession>